<organism evidence="3 4">
    <name type="scientific">Brassicogethes aeneus</name>
    <name type="common">Rape pollen beetle</name>
    <name type="synonym">Meligethes aeneus</name>
    <dbReference type="NCBI Taxonomy" id="1431903"/>
    <lineage>
        <taxon>Eukaryota</taxon>
        <taxon>Metazoa</taxon>
        <taxon>Ecdysozoa</taxon>
        <taxon>Arthropoda</taxon>
        <taxon>Hexapoda</taxon>
        <taxon>Insecta</taxon>
        <taxon>Pterygota</taxon>
        <taxon>Neoptera</taxon>
        <taxon>Endopterygota</taxon>
        <taxon>Coleoptera</taxon>
        <taxon>Polyphaga</taxon>
        <taxon>Cucujiformia</taxon>
        <taxon>Nitidulidae</taxon>
        <taxon>Meligethinae</taxon>
        <taxon>Brassicogethes</taxon>
    </lineage>
</organism>
<evidence type="ECO:0000259" key="2">
    <source>
        <dbReference type="PROSITE" id="PS51029"/>
    </source>
</evidence>
<accession>A0A9P0BH26</accession>
<dbReference type="Pfam" id="PF10545">
    <property type="entry name" value="MADF_DNA_bdg"/>
    <property type="match status" value="1"/>
</dbReference>
<gene>
    <name evidence="3" type="ORF">MELIAE_LOCUS12046</name>
</gene>
<feature type="domain" description="MADF" evidence="2">
    <location>
        <begin position="4"/>
        <end position="95"/>
    </location>
</feature>
<evidence type="ECO:0000256" key="1">
    <source>
        <dbReference type="SAM" id="MobiDB-lite"/>
    </source>
</evidence>
<dbReference type="PROSITE" id="PS51029">
    <property type="entry name" value="MADF"/>
    <property type="match status" value="1"/>
</dbReference>
<reference evidence="3" key="1">
    <citation type="submission" date="2021-12" db="EMBL/GenBank/DDBJ databases">
        <authorList>
            <person name="King R."/>
        </authorList>
    </citation>
    <scope>NUCLEOTIDE SEQUENCE</scope>
</reference>
<dbReference type="GO" id="GO:0005634">
    <property type="term" value="C:nucleus"/>
    <property type="evidence" value="ECO:0007669"/>
    <property type="project" value="TreeGrafter"/>
</dbReference>
<dbReference type="AlphaFoldDB" id="A0A9P0BH26"/>
<protein>
    <recommendedName>
        <fullName evidence="2">MADF domain-containing protein</fullName>
    </recommendedName>
</protein>
<dbReference type="PANTHER" id="PTHR12243:SF60">
    <property type="entry name" value="SI:CH211-15D5.12-RELATED"/>
    <property type="match status" value="1"/>
</dbReference>
<evidence type="ECO:0000313" key="3">
    <source>
        <dbReference type="EMBL" id="CAH0563055.1"/>
    </source>
</evidence>
<dbReference type="PANTHER" id="PTHR12243">
    <property type="entry name" value="MADF DOMAIN TRANSCRIPTION FACTOR"/>
    <property type="match status" value="1"/>
</dbReference>
<dbReference type="GO" id="GO:0005667">
    <property type="term" value="C:transcription regulator complex"/>
    <property type="evidence" value="ECO:0007669"/>
    <property type="project" value="TreeGrafter"/>
</dbReference>
<keyword evidence="4" id="KW-1185">Reference proteome</keyword>
<name>A0A9P0BH26_BRAAE</name>
<dbReference type="EMBL" id="OV121139">
    <property type="protein sequence ID" value="CAH0563055.1"/>
    <property type="molecule type" value="Genomic_DNA"/>
</dbReference>
<dbReference type="InterPro" id="IPR039353">
    <property type="entry name" value="TF_Adf1"/>
</dbReference>
<sequence length="266" mass="30258">MEENFIQLVIGSRFLYDKSHTDFKNGPKKERAWQEIGEKFGISGEEASKLFKSMREKYSRIKRKKDTDSKSGSGASKQKEWHLFELMRFLDEVLKPRQTASSILNKPSQSSQSLSVEIEVEDGITIKDLLDESILSSDSWVSTASLNLGQGQSGTPQSSKLLKGQSEEESGDFDEEIINRKKRSAMHLTPTPSRNKKRTIDERVSSALESIAANFDKTEPSAGSEYIHAFCANLEQEMNRMPSNILEDFKDEVNEILIKKRRLMRL</sequence>
<feature type="region of interest" description="Disordered" evidence="1">
    <location>
        <begin position="147"/>
        <end position="173"/>
    </location>
</feature>
<dbReference type="GO" id="GO:0006357">
    <property type="term" value="P:regulation of transcription by RNA polymerase II"/>
    <property type="evidence" value="ECO:0007669"/>
    <property type="project" value="TreeGrafter"/>
</dbReference>
<dbReference type="InterPro" id="IPR006578">
    <property type="entry name" value="MADF-dom"/>
</dbReference>
<dbReference type="Proteomes" id="UP001154078">
    <property type="component" value="Chromosome 8"/>
</dbReference>
<evidence type="ECO:0000313" key="4">
    <source>
        <dbReference type="Proteomes" id="UP001154078"/>
    </source>
</evidence>
<proteinExistence type="predicted"/>
<dbReference type="OrthoDB" id="6081971at2759"/>
<dbReference type="SMART" id="SM00595">
    <property type="entry name" value="MADF"/>
    <property type="match status" value="1"/>
</dbReference>
<feature type="compositionally biased region" description="Polar residues" evidence="1">
    <location>
        <begin position="147"/>
        <end position="160"/>
    </location>
</feature>